<dbReference type="EC" id="1.8.4.-" evidence="4"/>
<dbReference type="Gene3D" id="1.20.1050.10">
    <property type="match status" value="1"/>
</dbReference>
<dbReference type="InterPro" id="IPR004046">
    <property type="entry name" value="GST_C"/>
</dbReference>
<evidence type="ECO:0000313" key="5">
    <source>
        <dbReference type="Proteomes" id="UP000485880"/>
    </source>
</evidence>
<dbReference type="InterPro" id="IPR036249">
    <property type="entry name" value="Thioredoxin-like_sf"/>
</dbReference>
<dbReference type="PROSITE" id="PS50405">
    <property type="entry name" value="GST_CTER"/>
    <property type="match status" value="1"/>
</dbReference>
<dbReference type="InterPro" id="IPR040079">
    <property type="entry name" value="Glutathione_S-Trfase"/>
</dbReference>
<dbReference type="PROSITE" id="PS50404">
    <property type="entry name" value="GST_NTER"/>
    <property type="match status" value="1"/>
</dbReference>
<dbReference type="Gene3D" id="3.40.30.10">
    <property type="entry name" value="Glutaredoxin"/>
    <property type="match status" value="1"/>
</dbReference>
<dbReference type="SFLD" id="SFLDG00358">
    <property type="entry name" value="Main_(cytGST)"/>
    <property type="match status" value="1"/>
</dbReference>
<feature type="domain" description="GST N-terminal" evidence="2">
    <location>
        <begin position="1"/>
        <end position="85"/>
    </location>
</feature>
<dbReference type="InterPro" id="IPR004045">
    <property type="entry name" value="Glutathione_S-Trfase_N"/>
</dbReference>
<dbReference type="InterPro" id="IPR010987">
    <property type="entry name" value="Glutathione-S-Trfase_C-like"/>
</dbReference>
<name>A0A8B6M0F6_METTU</name>
<dbReference type="Pfam" id="PF02798">
    <property type="entry name" value="GST_N"/>
    <property type="match status" value="1"/>
</dbReference>
<dbReference type="Proteomes" id="UP000485880">
    <property type="component" value="Unassembled WGS sequence"/>
</dbReference>
<dbReference type="AlphaFoldDB" id="A0A8B6M0F6"/>
<comment type="caution">
    <text evidence="4">The sequence shown here is derived from an EMBL/GenBank/DDBJ whole genome shotgun (WGS) entry which is preliminary data.</text>
</comment>
<keyword evidence="4" id="KW-0560">Oxidoreductase</keyword>
<reference evidence="4 5" key="1">
    <citation type="submission" date="2019-05" db="EMBL/GenBank/DDBJ databases">
        <authorList>
            <person name="Farhan Ul Haque M."/>
        </authorList>
    </citation>
    <scope>NUCLEOTIDE SEQUENCE [LARGE SCALE GENOMIC DNA]</scope>
    <source>
        <strain evidence="4">2</strain>
    </source>
</reference>
<dbReference type="RefSeq" id="WP_174510830.1">
    <property type="nucleotide sequence ID" value="NZ_CABFMQ020000001.1"/>
</dbReference>
<proteinExistence type="inferred from homology"/>
<dbReference type="SUPFAM" id="SSF47616">
    <property type="entry name" value="GST C-terminal domain-like"/>
    <property type="match status" value="1"/>
</dbReference>
<feature type="domain" description="GST C-terminal" evidence="3">
    <location>
        <begin position="88"/>
        <end position="218"/>
    </location>
</feature>
<organism evidence="4 5">
    <name type="scientific">Methylocella tundrae</name>
    <dbReference type="NCBI Taxonomy" id="227605"/>
    <lineage>
        <taxon>Bacteria</taxon>
        <taxon>Pseudomonadati</taxon>
        <taxon>Pseudomonadota</taxon>
        <taxon>Alphaproteobacteria</taxon>
        <taxon>Hyphomicrobiales</taxon>
        <taxon>Beijerinckiaceae</taxon>
        <taxon>Methylocella</taxon>
    </lineage>
</organism>
<dbReference type="Pfam" id="PF00043">
    <property type="entry name" value="GST_C"/>
    <property type="match status" value="1"/>
</dbReference>
<dbReference type="SUPFAM" id="SSF52833">
    <property type="entry name" value="Thioredoxin-like"/>
    <property type="match status" value="1"/>
</dbReference>
<keyword evidence="5" id="KW-1185">Reference proteome</keyword>
<dbReference type="EMBL" id="CABFMQ020000001">
    <property type="protein sequence ID" value="VTZ48185.1"/>
    <property type="molecule type" value="Genomic_DNA"/>
</dbReference>
<sequence length="221" mass="24109">MITLYSWATPSGHIVSIMLEEIGTPYDVRTVNISKREQFHPTFLAVSPNAKIPAIIDDGAADGPLAIFESGAILLYLTEKSGRLLPRSGADRAKAFEWLFWATAGLAPTLAEFGHFAIFAKRKTPVAIDRLSAEADRLLRVLDRRLAEAPYLAGEHYSIADIAAYPWAAGAGVLVREHLNAAPRVRDWLEKLSARPAVQRGMAAPLLAARAARAPRSFNNP</sequence>
<dbReference type="SFLD" id="SFLDS00019">
    <property type="entry name" value="Glutathione_Transferase_(cytos"/>
    <property type="match status" value="1"/>
</dbReference>
<dbReference type="CDD" id="cd03048">
    <property type="entry name" value="GST_N_Ure2p_like"/>
    <property type="match status" value="1"/>
</dbReference>
<evidence type="ECO:0000256" key="1">
    <source>
        <dbReference type="RuleBase" id="RU003494"/>
    </source>
</evidence>
<evidence type="ECO:0000313" key="4">
    <source>
        <dbReference type="EMBL" id="VTZ48185.1"/>
    </source>
</evidence>
<evidence type="ECO:0000259" key="2">
    <source>
        <dbReference type="PROSITE" id="PS50404"/>
    </source>
</evidence>
<protein>
    <submittedName>
        <fullName evidence="4">Disulfide-bond oxidoreductase YfcG</fullName>
        <ecNumber evidence="4">1.8.4.-</ecNumber>
    </submittedName>
</protein>
<gene>
    <name evidence="4" type="primary">yfcG</name>
    <name evidence="4" type="ORF">MPC4_10135</name>
</gene>
<dbReference type="PANTHER" id="PTHR44051:SF8">
    <property type="entry name" value="GLUTATHIONE S-TRANSFERASE GSTA"/>
    <property type="match status" value="1"/>
</dbReference>
<comment type="similarity">
    <text evidence="1">Belongs to the GST superfamily.</text>
</comment>
<dbReference type="SFLD" id="SFLDG01151">
    <property type="entry name" value="Main.2:_Nu-like"/>
    <property type="match status" value="1"/>
</dbReference>
<accession>A0A8B6M0F6</accession>
<evidence type="ECO:0000259" key="3">
    <source>
        <dbReference type="PROSITE" id="PS50405"/>
    </source>
</evidence>
<dbReference type="PANTHER" id="PTHR44051">
    <property type="entry name" value="GLUTATHIONE S-TRANSFERASE-RELATED"/>
    <property type="match status" value="1"/>
</dbReference>
<dbReference type="InterPro" id="IPR036282">
    <property type="entry name" value="Glutathione-S-Trfase_C_sf"/>
</dbReference>
<dbReference type="GO" id="GO:0016491">
    <property type="term" value="F:oxidoreductase activity"/>
    <property type="evidence" value="ECO:0007669"/>
    <property type="project" value="UniProtKB-KW"/>
</dbReference>